<reference evidence="1 2" key="1">
    <citation type="journal article" date="2013" name="Genome Announc.">
        <title>Complete Genome Sequence of the Porcine Strain Brachyspira pilosicoli P43/6/78(T.).</title>
        <authorList>
            <person name="Lin C."/>
            <person name="den Bakker H.C."/>
            <person name="Suzuki H."/>
            <person name="Lefebure T."/>
            <person name="Ponnala L."/>
            <person name="Sun Q."/>
            <person name="Stanhope M.J."/>
            <person name="Wiedmann M."/>
            <person name="Duhamel G.E."/>
        </authorList>
    </citation>
    <scope>NUCLEOTIDE SEQUENCE [LARGE SCALE GENOMIC DNA]</scope>
    <source>
        <strain evidence="1 2">P43/6/78</strain>
    </source>
</reference>
<keyword evidence="1" id="KW-0489">Methyltransferase</keyword>
<sequence>MNNASSIEFNGEELVINTLDKDLKLIFKRLY</sequence>
<organism evidence="1 2">
    <name type="scientific">Brachyspira pilosicoli P43/6/78</name>
    <dbReference type="NCBI Taxonomy" id="1042417"/>
    <lineage>
        <taxon>Bacteria</taxon>
        <taxon>Pseudomonadati</taxon>
        <taxon>Spirochaetota</taxon>
        <taxon>Spirochaetia</taxon>
        <taxon>Brachyspirales</taxon>
        <taxon>Brachyspiraceae</taxon>
        <taxon>Brachyspira</taxon>
    </lineage>
</organism>
<accession>A0A3B6VIY9</accession>
<dbReference type="KEGG" id="bpip:BPP43_03005"/>
<dbReference type="GO" id="GO:0008168">
    <property type="term" value="F:methyltransferase activity"/>
    <property type="evidence" value="ECO:0007669"/>
    <property type="project" value="UniProtKB-KW"/>
</dbReference>
<keyword evidence="1" id="KW-0808">Transferase</keyword>
<dbReference type="AlphaFoldDB" id="A0A3B6VIY9"/>
<gene>
    <name evidence="1" type="ORF">BPP43_03005</name>
</gene>
<protein>
    <submittedName>
        <fullName evidence="1">Modification methylase</fullName>
    </submittedName>
</protein>
<proteinExistence type="predicted"/>
<evidence type="ECO:0000313" key="1">
    <source>
        <dbReference type="EMBL" id="AGA65911.1"/>
    </source>
</evidence>
<dbReference type="EMBL" id="CP002873">
    <property type="protein sequence ID" value="AGA65911.1"/>
    <property type="molecule type" value="Genomic_DNA"/>
</dbReference>
<dbReference type="GO" id="GO:0032259">
    <property type="term" value="P:methylation"/>
    <property type="evidence" value="ECO:0007669"/>
    <property type="project" value="UniProtKB-KW"/>
</dbReference>
<keyword evidence="2" id="KW-1185">Reference proteome</keyword>
<name>A0A3B6VIY9_BRAPL</name>
<evidence type="ECO:0000313" key="2">
    <source>
        <dbReference type="Proteomes" id="UP000010793"/>
    </source>
</evidence>
<dbReference type="Proteomes" id="UP000010793">
    <property type="component" value="Chromosome"/>
</dbReference>